<dbReference type="InterPro" id="IPR036412">
    <property type="entry name" value="HAD-like_sf"/>
</dbReference>
<feature type="transmembrane region" description="Helical" evidence="10">
    <location>
        <begin position="248"/>
        <end position="265"/>
    </location>
</feature>
<feature type="transmembrane region" description="Helical" evidence="10">
    <location>
        <begin position="720"/>
        <end position="742"/>
    </location>
</feature>
<dbReference type="GO" id="GO:0012505">
    <property type="term" value="C:endomembrane system"/>
    <property type="evidence" value="ECO:0007669"/>
    <property type="project" value="UniProtKB-SubCell"/>
</dbReference>
<evidence type="ECO:0000313" key="12">
    <source>
        <dbReference type="EMBL" id="TMM54205.1"/>
    </source>
</evidence>
<evidence type="ECO:0000256" key="2">
    <source>
        <dbReference type="ARBA" id="ARBA00022553"/>
    </source>
</evidence>
<keyword evidence="13" id="KW-1185">Reference proteome</keyword>
<dbReference type="FunFam" id="2.70.150.10:FF:000160">
    <property type="entry name" value="Sarcoplasmic/endoplasmic reticulum calcium ATPase 1"/>
    <property type="match status" value="1"/>
</dbReference>
<dbReference type="Pfam" id="PF00690">
    <property type="entry name" value="Cation_ATPase_N"/>
    <property type="match status" value="1"/>
</dbReference>
<keyword evidence="12" id="KW-0378">Hydrolase</keyword>
<dbReference type="GO" id="GO:0005524">
    <property type="term" value="F:ATP binding"/>
    <property type="evidence" value="ECO:0007669"/>
    <property type="project" value="UniProtKB-KW"/>
</dbReference>
<gene>
    <name evidence="12" type="ORF">FDT80_00990</name>
</gene>
<dbReference type="GO" id="GO:0016020">
    <property type="term" value="C:membrane"/>
    <property type="evidence" value="ECO:0007669"/>
    <property type="project" value="InterPro"/>
</dbReference>
<name>A0A5S3PNW6_9RHOB</name>
<dbReference type="SUPFAM" id="SSF81660">
    <property type="entry name" value="Metal cation-transporting ATPase, ATP-binding domain N"/>
    <property type="match status" value="1"/>
</dbReference>
<keyword evidence="4" id="KW-0547">Nucleotide-binding</keyword>
<evidence type="ECO:0000259" key="11">
    <source>
        <dbReference type="SMART" id="SM00831"/>
    </source>
</evidence>
<evidence type="ECO:0000256" key="3">
    <source>
        <dbReference type="ARBA" id="ARBA00022692"/>
    </source>
</evidence>
<dbReference type="Gene3D" id="1.20.1110.10">
    <property type="entry name" value="Calcium-transporting ATPase, transmembrane domain"/>
    <property type="match status" value="1"/>
</dbReference>
<dbReference type="InterPro" id="IPR008250">
    <property type="entry name" value="ATPase_P-typ_transduc_dom_A_sf"/>
</dbReference>
<dbReference type="InterPro" id="IPR018303">
    <property type="entry name" value="ATPase_P-typ_P_site"/>
</dbReference>
<evidence type="ECO:0000256" key="6">
    <source>
        <dbReference type="ARBA" id="ARBA00022842"/>
    </source>
</evidence>
<dbReference type="InterPro" id="IPR006068">
    <property type="entry name" value="ATPase_P-typ_cation-transptr_C"/>
</dbReference>
<feature type="transmembrane region" description="Helical" evidence="10">
    <location>
        <begin position="767"/>
        <end position="792"/>
    </location>
</feature>
<dbReference type="SUPFAM" id="SSF81653">
    <property type="entry name" value="Calcium ATPase, transduction domain A"/>
    <property type="match status" value="1"/>
</dbReference>
<dbReference type="InterPro" id="IPR004014">
    <property type="entry name" value="ATPase_P-typ_cation-transptr_N"/>
</dbReference>
<dbReference type="EMBL" id="VANS01000001">
    <property type="protein sequence ID" value="TMM54205.1"/>
    <property type="molecule type" value="Genomic_DNA"/>
</dbReference>
<dbReference type="PRINTS" id="PR00120">
    <property type="entry name" value="HATPASE"/>
</dbReference>
<evidence type="ECO:0000256" key="7">
    <source>
        <dbReference type="ARBA" id="ARBA00022967"/>
    </source>
</evidence>
<proteinExistence type="predicted"/>
<dbReference type="Gene3D" id="3.40.1110.10">
    <property type="entry name" value="Calcium-transporting ATPase, cytoplasmic domain N"/>
    <property type="match status" value="1"/>
</dbReference>
<dbReference type="PROSITE" id="PS00154">
    <property type="entry name" value="ATPASE_E1_E2"/>
    <property type="match status" value="1"/>
</dbReference>
<feature type="transmembrane region" description="Helical" evidence="10">
    <location>
        <begin position="84"/>
        <end position="103"/>
    </location>
</feature>
<evidence type="ECO:0000256" key="10">
    <source>
        <dbReference type="SAM" id="Phobius"/>
    </source>
</evidence>
<keyword evidence="3 10" id="KW-0812">Transmembrane</keyword>
<feature type="domain" description="Cation-transporting P-type ATPase N-terminal" evidence="11">
    <location>
        <begin position="6"/>
        <end position="80"/>
    </location>
</feature>
<keyword evidence="9 10" id="KW-0472">Membrane</keyword>
<dbReference type="InterPro" id="IPR044492">
    <property type="entry name" value="P_typ_ATPase_HD_dom"/>
</dbReference>
<dbReference type="Gene3D" id="2.70.150.10">
    <property type="entry name" value="Calcium-transporting ATPase, cytoplasmic transduction domain A"/>
    <property type="match status" value="1"/>
</dbReference>
<keyword evidence="5" id="KW-0067">ATP-binding</keyword>
<evidence type="ECO:0000313" key="13">
    <source>
        <dbReference type="Proteomes" id="UP000309550"/>
    </source>
</evidence>
<dbReference type="AlphaFoldDB" id="A0A5S3PNW6"/>
<keyword evidence="2" id="KW-0597">Phosphoprotein</keyword>
<dbReference type="InterPro" id="IPR059000">
    <property type="entry name" value="ATPase_P-type_domA"/>
</dbReference>
<feature type="transmembrane region" description="Helical" evidence="10">
    <location>
        <begin position="798"/>
        <end position="816"/>
    </location>
</feature>
<dbReference type="Gene3D" id="3.40.50.1000">
    <property type="entry name" value="HAD superfamily/HAD-like"/>
    <property type="match status" value="1"/>
</dbReference>
<keyword evidence="8 10" id="KW-1133">Transmembrane helix</keyword>
<dbReference type="SUPFAM" id="SSF56784">
    <property type="entry name" value="HAD-like"/>
    <property type="match status" value="1"/>
</dbReference>
<dbReference type="Pfam" id="PF13246">
    <property type="entry name" value="Cation_ATPase"/>
    <property type="match status" value="1"/>
</dbReference>
<feature type="transmembrane region" description="Helical" evidence="10">
    <location>
        <begin position="693"/>
        <end position="714"/>
    </location>
</feature>
<dbReference type="InterPro" id="IPR023298">
    <property type="entry name" value="ATPase_P-typ_TM_dom_sf"/>
</dbReference>
<dbReference type="NCBIfam" id="TIGR01494">
    <property type="entry name" value="ATPase_P-type"/>
    <property type="match status" value="3"/>
</dbReference>
<evidence type="ECO:0000256" key="1">
    <source>
        <dbReference type="ARBA" id="ARBA00004127"/>
    </source>
</evidence>
<evidence type="ECO:0000256" key="4">
    <source>
        <dbReference type="ARBA" id="ARBA00022741"/>
    </source>
</evidence>
<dbReference type="InterPro" id="IPR023299">
    <property type="entry name" value="ATPase_P-typ_cyto_dom_N"/>
</dbReference>
<accession>A0A5S3PNW6</accession>
<dbReference type="SFLD" id="SFLDG00002">
    <property type="entry name" value="C1.7:_P-type_atpase_like"/>
    <property type="match status" value="1"/>
</dbReference>
<dbReference type="PANTHER" id="PTHR42861">
    <property type="entry name" value="CALCIUM-TRANSPORTING ATPASE"/>
    <property type="match status" value="1"/>
</dbReference>
<dbReference type="Proteomes" id="UP000309550">
    <property type="component" value="Unassembled WGS sequence"/>
</dbReference>
<dbReference type="SFLD" id="SFLDS00003">
    <property type="entry name" value="Haloacid_Dehalogenase"/>
    <property type="match status" value="1"/>
</dbReference>
<feature type="transmembrane region" description="Helical" evidence="10">
    <location>
        <begin position="866"/>
        <end position="890"/>
    </location>
</feature>
<reference evidence="12 13" key="1">
    <citation type="submission" date="2019-05" db="EMBL/GenBank/DDBJ databases">
        <title>Sulfitobacter sabulilitoris sp. nov., isolated from a marine sand.</title>
        <authorList>
            <person name="Yoon J.-H."/>
        </authorList>
    </citation>
    <scope>NUCLEOTIDE SEQUENCE [LARGE SCALE GENOMIC DNA]</scope>
    <source>
        <strain evidence="12 13">HSMS-29</strain>
    </source>
</reference>
<comment type="caution">
    <text evidence="12">The sequence shown here is derived from an EMBL/GenBank/DDBJ whole genome shotgun (WGS) entry which is preliminary data.</text>
</comment>
<evidence type="ECO:0000256" key="5">
    <source>
        <dbReference type="ARBA" id="ARBA00022840"/>
    </source>
</evidence>
<dbReference type="SUPFAM" id="SSF81665">
    <property type="entry name" value="Calcium ATPase, transmembrane domain M"/>
    <property type="match status" value="1"/>
</dbReference>
<dbReference type="Pfam" id="PF00689">
    <property type="entry name" value="Cation_ATPase_C"/>
    <property type="match status" value="1"/>
</dbReference>
<dbReference type="GO" id="GO:0015662">
    <property type="term" value="F:P-type ion transporter activity"/>
    <property type="evidence" value="ECO:0007669"/>
    <property type="project" value="UniProtKB-ARBA"/>
</dbReference>
<comment type="subcellular location">
    <subcellularLocation>
        <location evidence="1">Endomembrane system</location>
        <topology evidence="1">Multi-pass membrane protein</topology>
    </subcellularLocation>
</comment>
<organism evidence="12 13">
    <name type="scientific">Sulfitobacter sabulilitoris</name>
    <dbReference type="NCBI Taxonomy" id="2562655"/>
    <lineage>
        <taxon>Bacteria</taxon>
        <taxon>Pseudomonadati</taxon>
        <taxon>Pseudomonadota</taxon>
        <taxon>Alphaproteobacteria</taxon>
        <taxon>Rhodobacterales</taxon>
        <taxon>Roseobacteraceae</taxon>
        <taxon>Sulfitobacter</taxon>
    </lineage>
</organism>
<keyword evidence="7" id="KW-1278">Translocase</keyword>
<dbReference type="InterPro" id="IPR001757">
    <property type="entry name" value="P_typ_ATPase"/>
</dbReference>
<dbReference type="Pfam" id="PF00122">
    <property type="entry name" value="E1-E2_ATPase"/>
    <property type="match status" value="1"/>
</dbReference>
<dbReference type="GO" id="GO:0016887">
    <property type="term" value="F:ATP hydrolysis activity"/>
    <property type="evidence" value="ECO:0007669"/>
    <property type="project" value="InterPro"/>
</dbReference>
<feature type="transmembrane region" description="Helical" evidence="10">
    <location>
        <begin position="836"/>
        <end position="860"/>
    </location>
</feature>
<dbReference type="PRINTS" id="PR00119">
    <property type="entry name" value="CATATPASE"/>
</dbReference>
<dbReference type="OrthoDB" id="9807843at2"/>
<evidence type="ECO:0000256" key="9">
    <source>
        <dbReference type="ARBA" id="ARBA00023136"/>
    </source>
</evidence>
<keyword evidence="6" id="KW-0460">Magnesium</keyword>
<dbReference type="InterPro" id="IPR023214">
    <property type="entry name" value="HAD_sf"/>
</dbReference>
<dbReference type="SFLD" id="SFLDF00027">
    <property type="entry name" value="p-type_atpase"/>
    <property type="match status" value="1"/>
</dbReference>
<feature type="transmembrane region" description="Helical" evidence="10">
    <location>
        <begin position="53"/>
        <end position="78"/>
    </location>
</feature>
<feature type="transmembrane region" description="Helical" evidence="10">
    <location>
        <begin position="277"/>
        <end position="298"/>
    </location>
</feature>
<evidence type="ECO:0000256" key="8">
    <source>
        <dbReference type="ARBA" id="ARBA00022989"/>
    </source>
</evidence>
<dbReference type="RefSeq" id="WP_138660379.1">
    <property type="nucleotide sequence ID" value="NZ_VANS01000001.1"/>
</dbReference>
<protein>
    <submittedName>
        <fullName evidence="12">HAD family hydrolase</fullName>
    </submittedName>
</protein>
<sequence length="905" mass="95153">MDTPDTAFAMPVRAVTKALVSDPESGLDQAEIARRRAAFGANRLLRQKRKSAIAILAHQFQSIIVWLLAAAALMSFSFGDFAEGVAIVVVLALNGAIGFFTELKAARSMEALRRIAQVRTRVRRGGQVHEIDAQDLVPGDVVILEAGDVVTADLRLLDASNLQADESVLTGESAPVLKSADAVSGSAVLGDRTSMAFKGTAITEGTGEGMVVATGMQTELGRISDLAQSAEPEVAPLERRLDRLGHRLVWLTLGLASLTIGAGILRGQDIAAMIQTGVALAVAAVPEGLPVVATLSLARGMWRMSQRNALITRLSSVETLGATTVILTDKTGTLTENRMTVVRYILQDAEVEVEAGPSGRGSGFITPQGPLDPARDDRLAAALRIGALCNNAQLGEGGAQDAPSGDPMEVALLAAARDAGMTRADLLDRYRQVAKHAFDPARKMMATVHDDGGAHVHAVKGAPEAVIDVCDRVLGPQGPQPLDAQGRADWHERSGRAAREGLRLLALAMKEEADADADPYTGLTLVGLVCLLDPVRADVPKAIGESLTAGVRVIMLTGDHADTAETIARRAGLGGDDLVVVEGRDLGRIAGEDTSPEDRARALSADVFARVAPETKLDLVTLFQTEGHVVAMTGDGVNDAPALKKADIGIAMGRRGTQVAQEAAHMVLRDDAFGTIIAAMRQGRVIFDNIRKFVVYLMSCNVSEVLVVGLAVGAGLPAPLLPLQILFLNLVTDVFPAFALGLGQGDGTVMHKPPRARDEAIVNRPRWILIGCLGVAITVATLGAYALALFWLGLDTGTAVTVAFVTLALAQLWNVFNVRDPDASPFVNEVTRNPHVWGAIALCLGLVGLALWVPSLAALLGLPAPGWQGLALAVAASFVPLVLGQAWLAVAPGDDPDSPRPREPE</sequence>
<dbReference type="SMART" id="SM00831">
    <property type="entry name" value="Cation_ATPase_N"/>
    <property type="match status" value="1"/>
</dbReference>